<dbReference type="RefSeq" id="WP_349082875.1">
    <property type="nucleotide sequence ID" value="NZ_JBBNFW010000132.1"/>
</dbReference>
<keyword evidence="4" id="KW-1185">Reference proteome</keyword>
<dbReference type="PANTHER" id="PTHR40050:SF1">
    <property type="entry name" value="INNER SPORE COAT PROTEIN H"/>
    <property type="match status" value="1"/>
</dbReference>
<evidence type="ECO:0000313" key="4">
    <source>
        <dbReference type="Proteomes" id="UP001470752"/>
    </source>
</evidence>
<feature type="region of interest" description="Disordered" evidence="1">
    <location>
        <begin position="169"/>
        <end position="238"/>
    </location>
</feature>
<evidence type="ECO:0000256" key="2">
    <source>
        <dbReference type="SAM" id="Phobius"/>
    </source>
</evidence>
<dbReference type="InterPro" id="IPR014867">
    <property type="entry name" value="Spore_coat_CotH_CotH2/3/7"/>
</dbReference>
<dbReference type="PANTHER" id="PTHR40050">
    <property type="entry name" value="INNER SPORE COAT PROTEIN H"/>
    <property type="match status" value="1"/>
</dbReference>
<keyword evidence="2" id="KW-0812">Transmembrane</keyword>
<comment type="caution">
    <text evidence="3">The sequence shown here is derived from an EMBL/GenBank/DDBJ whole genome shotgun (WGS) entry which is preliminary data.</text>
</comment>
<feature type="compositionally biased region" description="Gly residues" evidence="1">
    <location>
        <begin position="498"/>
        <end position="507"/>
    </location>
</feature>
<keyword evidence="2" id="KW-0472">Membrane</keyword>
<name>A0ABV1CJE2_9FIRM</name>
<keyword evidence="3" id="KW-0808">Transferase</keyword>
<keyword evidence="3" id="KW-0418">Kinase</keyword>
<dbReference type="Proteomes" id="UP001470752">
    <property type="component" value="Unassembled WGS sequence"/>
</dbReference>
<dbReference type="EMBL" id="JBBNFW010000132">
    <property type="protein sequence ID" value="MEQ2412504.1"/>
    <property type="molecule type" value="Genomic_DNA"/>
</dbReference>
<evidence type="ECO:0000256" key="1">
    <source>
        <dbReference type="SAM" id="MobiDB-lite"/>
    </source>
</evidence>
<proteinExistence type="predicted"/>
<gene>
    <name evidence="3" type="ORF">AAAX94_05650</name>
</gene>
<protein>
    <submittedName>
        <fullName evidence="3">CotH kinase family protein</fullName>
    </submittedName>
</protein>
<dbReference type="GO" id="GO:0016301">
    <property type="term" value="F:kinase activity"/>
    <property type="evidence" value="ECO:0007669"/>
    <property type="project" value="UniProtKB-KW"/>
</dbReference>
<feature type="compositionally biased region" description="Basic and acidic residues" evidence="1">
    <location>
        <begin position="169"/>
        <end position="188"/>
    </location>
</feature>
<evidence type="ECO:0000313" key="3">
    <source>
        <dbReference type="EMBL" id="MEQ2412504.1"/>
    </source>
</evidence>
<accession>A0ABV1CJE2</accession>
<dbReference type="Pfam" id="PF08757">
    <property type="entry name" value="CotH"/>
    <property type="match status" value="2"/>
</dbReference>
<sequence>MVTNKYITRIASVIMAAAVILCLMASLFSDKLQEVYGNNAVTMKYESKLFSTDQIMDIDILMDEDDWNDMLENAISEEYYSCDVVVNGKTFYSVGIRPKGNTSLSSIVNDPDTDRYSFKLEFDHYIEGQTCYGLDKLILNNNYADATNMKEAIVYDMYQYLGVDGKDGDGWQMGEKPDGEDFPQKGEMPDGADFPQKGEMPDGEDFPQKGEMPDGADFPQKDEMPDGEDFPQMGEAPNGEAADIKMGIMGGNGGSDLNYTDDDLDSYSTIWDGEITDTDKKDHKRVVEALKNISEGTDLETYMDVDNILKYMAVHTFVVNDDSLSGTMAHNYYLYEYNGKLNILPWDYNLSFGGMSMGGKMGGQSLGATSVINDAIDTPFSITDFFNALLENEEYLEQYHGYLNELVEKYVNGGEFEKTYERIRSQIDDLVGNDPTAFYSYEEYEEAANMLIEVVQLRAKSVSGQLAGTIPSTDEGQQQDSSNLIDGSDIDLSVMGSFSGGGGGNEGQGKDNGFAGTPQPFDAGDVSPISEEKADLQDSNQDSVK</sequence>
<keyword evidence="2" id="KW-1133">Transmembrane helix</keyword>
<feature type="transmembrane region" description="Helical" evidence="2">
    <location>
        <begin position="6"/>
        <end position="28"/>
    </location>
</feature>
<feature type="region of interest" description="Disordered" evidence="1">
    <location>
        <begin position="495"/>
        <end position="545"/>
    </location>
</feature>
<reference evidence="3 4" key="1">
    <citation type="submission" date="2024-04" db="EMBL/GenBank/DDBJ databases">
        <title>Human intestinal bacterial collection.</title>
        <authorList>
            <person name="Pauvert C."/>
            <person name="Hitch T.C.A."/>
            <person name="Clavel T."/>
        </authorList>
    </citation>
    <scope>NUCLEOTIDE SEQUENCE [LARGE SCALE GENOMIC DNA]</scope>
    <source>
        <strain evidence="3 4">CLA-AA-H161</strain>
    </source>
</reference>
<organism evidence="3 4">
    <name type="scientific">Blautia acetigignens</name>
    <dbReference type="NCBI Taxonomy" id="2981783"/>
    <lineage>
        <taxon>Bacteria</taxon>
        <taxon>Bacillati</taxon>
        <taxon>Bacillota</taxon>
        <taxon>Clostridia</taxon>
        <taxon>Lachnospirales</taxon>
        <taxon>Lachnospiraceae</taxon>
        <taxon>Blautia</taxon>
    </lineage>
</organism>